<evidence type="ECO:0000256" key="2">
    <source>
        <dbReference type="ARBA" id="ARBA00022737"/>
    </source>
</evidence>
<dbReference type="OrthoDB" id="17912at2759"/>
<evidence type="ECO:0000256" key="1">
    <source>
        <dbReference type="ARBA" id="ARBA00022614"/>
    </source>
</evidence>
<sequence length="615" mass="68425">MKALCTLKEMWKADVGLWGSASRKKKLYLLTVLHSLAQKGTAPLRITTSYFRLNSTDFRSLSRPETVRTLTIRCPHYSKKKSTPPPGLFVGLHKLYSLIIKNARLPSIPDELLLYTPNLMTLDLSGNDLRIEPYSLRTLRNLIQLDMSNNSIGFLTNTMISLTSLNVLTMNHNKLTNIDFRRLPEGLTDLSLRNNYITTIHYVPQSARNLRRIDLSGNQLDFIVGSGSVNMLPPSLKQADLSYNQITFIQEGALGHMKELALLDLKENRLTELKEGSLSGPQNQLRMFLEGNPFQCHCSLQWLLHVKTKTAPIVLDLPTLTCTPLLDESIVLNLTVADRTNQLTCRYDKNGQNILVCSKLRLDHLDNIPESTTELRLDSANWKRWNIEKLQSSLASISSLKRLQLTSNTLSRIPPRLGRLTYLLLANNSLTQLTVDDIKVLNTVKRVSLGGNTSSFSCDCETPSPLQLWLRKKKNRDKEETIYADVSSPAEQGTSDYATEITDGFYSSEVANYTPKGAVAQSEEGGEDHFRITSPSVGMMTSDSLGNMSSGTNHSRPQTSLSPKPVTFSANNSSTPGASAIVTSATGSTMMDKEASQGWKESDAICVESFMILML</sequence>
<reference evidence="4 5" key="1">
    <citation type="submission" date="2015-09" db="EMBL/GenBank/DDBJ databases">
        <title>Draft genome of the parasitic nematode Teladorsagia circumcincta isolate WARC Sus (inbred).</title>
        <authorList>
            <person name="Mitreva M."/>
        </authorList>
    </citation>
    <scope>NUCLEOTIDE SEQUENCE [LARGE SCALE GENOMIC DNA]</scope>
    <source>
        <strain evidence="4 5">S</strain>
    </source>
</reference>
<keyword evidence="2" id="KW-0677">Repeat</keyword>
<proteinExistence type="predicted"/>
<gene>
    <name evidence="4" type="ORF">TELCIR_14941</name>
</gene>
<dbReference type="EMBL" id="KZ350891">
    <property type="protein sequence ID" value="PIO63458.1"/>
    <property type="molecule type" value="Genomic_DNA"/>
</dbReference>
<evidence type="ECO:0000313" key="5">
    <source>
        <dbReference type="Proteomes" id="UP000230423"/>
    </source>
</evidence>
<dbReference type="InterPro" id="IPR003591">
    <property type="entry name" value="Leu-rich_rpt_typical-subtyp"/>
</dbReference>
<accession>A0A2G9TZX1</accession>
<dbReference type="AlphaFoldDB" id="A0A2G9TZX1"/>
<dbReference type="Proteomes" id="UP000230423">
    <property type="component" value="Unassembled WGS sequence"/>
</dbReference>
<dbReference type="InterPro" id="IPR032675">
    <property type="entry name" value="LRR_dom_sf"/>
</dbReference>
<feature type="region of interest" description="Disordered" evidence="3">
    <location>
        <begin position="541"/>
        <end position="575"/>
    </location>
</feature>
<name>A0A2G9TZX1_TELCI</name>
<dbReference type="PANTHER" id="PTHR45617">
    <property type="entry name" value="LEUCINE RICH REPEAT FAMILY PROTEIN"/>
    <property type="match status" value="1"/>
</dbReference>
<dbReference type="Gene3D" id="3.80.10.10">
    <property type="entry name" value="Ribonuclease Inhibitor"/>
    <property type="match status" value="3"/>
</dbReference>
<dbReference type="PANTHER" id="PTHR45617:SF165">
    <property type="entry name" value="COMMON DPR-INTERACTING PROTEIN-RELATED"/>
    <property type="match status" value="1"/>
</dbReference>
<feature type="non-terminal residue" evidence="4">
    <location>
        <position position="615"/>
    </location>
</feature>
<dbReference type="SUPFAM" id="SSF52058">
    <property type="entry name" value="L domain-like"/>
    <property type="match status" value="2"/>
</dbReference>
<dbReference type="InterPro" id="IPR001611">
    <property type="entry name" value="Leu-rich_rpt"/>
</dbReference>
<dbReference type="Pfam" id="PF13855">
    <property type="entry name" value="LRR_8"/>
    <property type="match status" value="2"/>
</dbReference>
<keyword evidence="1" id="KW-0433">Leucine-rich repeat</keyword>
<organism evidence="4 5">
    <name type="scientific">Teladorsagia circumcincta</name>
    <name type="common">Brown stomach worm</name>
    <name type="synonym">Ostertagia circumcincta</name>
    <dbReference type="NCBI Taxonomy" id="45464"/>
    <lineage>
        <taxon>Eukaryota</taxon>
        <taxon>Metazoa</taxon>
        <taxon>Ecdysozoa</taxon>
        <taxon>Nematoda</taxon>
        <taxon>Chromadorea</taxon>
        <taxon>Rhabditida</taxon>
        <taxon>Rhabditina</taxon>
        <taxon>Rhabditomorpha</taxon>
        <taxon>Strongyloidea</taxon>
        <taxon>Trichostrongylidae</taxon>
        <taxon>Teladorsagia</taxon>
    </lineage>
</organism>
<evidence type="ECO:0000313" key="4">
    <source>
        <dbReference type="EMBL" id="PIO63458.1"/>
    </source>
</evidence>
<evidence type="ECO:0000256" key="3">
    <source>
        <dbReference type="SAM" id="MobiDB-lite"/>
    </source>
</evidence>
<dbReference type="SMART" id="SM00369">
    <property type="entry name" value="LRR_TYP"/>
    <property type="match status" value="6"/>
</dbReference>
<protein>
    <submittedName>
        <fullName evidence="4">Leucine Rich repeat-containing domain protein</fullName>
    </submittedName>
</protein>
<keyword evidence="5" id="KW-1185">Reference proteome</keyword>